<name>A0A316W7V2_9BASI</name>
<organism evidence="1 2">
    <name type="scientific">Ceraceosorus guamensis</name>
    <dbReference type="NCBI Taxonomy" id="1522189"/>
    <lineage>
        <taxon>Eukaryota</taxon>
        <taxon>Fungi</taxon>
        <taxon>Dikarya</taxon>
        <taxon>Basidiomycota</taxon>
        <taxon>Ustilaginomycotina</taxon>
        <taxon>Exobasidiomycetes</taxon>
        <taxon>Ceraceosorales</taxon>
        <taxon>Ceraceosoraceae</taxon>
        <taxon>Ceraceosorus</taxon>
    </lineage>
</organism>
<dbReference type="AlphaFoldDB" id="A0A316W7V2"/>
<dbReference type="Proteomes" id="UP000245783">
    <property type="component" value="Unassembled WGS sequence"/>
</dbReference>
<gene>
    <name evidence="1" type="ORF">IE81DRAFT_35678</name>
</gene>
<keyword evidence="2" id="KW-1185">Reference proteome</keyword>
<evidence type="ECO:0000313" key="2">
    <source>
        <dbReference type="Proteomes" id="UP000245783"/>
    </source>
</evidence>
<sequence>MNSFAALCAGAESGHVMYMLGHEDHQIHGSCQLFSSQADSLAALEEFVGHRALLEGSIFAQTLTVF</sequence>
<accession>A0A316W7V2</accession>
<evidence type="ECO:0000313" key="1">
    <source>
        <dbReference type="EMBL" id="PWN44133.1"/>
    </source>
</evidence>
<protein>
    <submittedName>
        <fullName evidence="1">Uncharacterized protein</fullName>
    </submittedName>
</protein>
<proteinExistence type="predicted"/>
<dbReference type="RefSeq" id="XP_025371293.1">
    <property type="nucleotide sequence ID" value="XM_025516682.1"/>
</dbReference>
<dbReference type="EMBL" id="KZ819363">
    <property type="protein sequence ID" value="PWN44133.1"/>
    <property type="molecule type" value="Genomic_DNA"/>
</dbReference>
<dbReference type="GeneID" id="37038552"/>
<reference evidence="1 2" key="1">
    <citation type="journal article" date="2018" name="Mol. Biol. Evol.">
        <title>Broad Genomic Sampling Reveals a Smut Pathogenic Ancestry of the Fungal Clade Ustilaginomycotina.</title>
        <authorList>
            <person name="Kijpornyongpan T."/>
            <person name="Mondo S.J."/>
            <person name="Barry K."/>
            <person name="Sandor L."/>
            <person name="Lee J."/>
            <person name="Lipzen A."/>
            <person name="Pangilinan J."/>
            <person name="LaButti K."/>
            <person name="Hainaut M."/>
            <person name="Henrissat B."/>
            <person name="Grigoriev I.V."/>
            <person name="Spatafora J.W."/>
            <person name="Aime M.C."/>
        </authorList>
    </citation>
    <scope>NUCLEOTIDE SEQUENCE [LARGE SCALE GENOMIC DNA]</scope>
    <source>
        <strain evidence="1 2">MCA 4658</strain>
    </source>
</reference>
<dbReference type="InParanoid" id="A0A316W7V2"/>